<gene>
    <name evidence="2" type="ordered locus">Hore_07210</name>
</gene>
<feature type="transmembrane region" description="Helical" evidence="1">
    <location>
        <begin position="105"/>
        <end position="127"/>
    </location>
</feature>
<keyword evidence="1" id="KW-0472">Membrane</keyword>
<evidence type="ECO:0000313" key="3">
    <source>
        <dbReference type="Proteomes" id="UP000000719"/>
    </source>
</evidence>
<dbReference type="InterPro" id="IPR005642">
    <property type="entry name" value="LysO"/>
</dbReference>
<dbReference type="Proteomes" id="UP000000719">
    <property type="component" value="Chromosome"/>
</dbReference>
<feature type="transmembrane region" description="Helical" evidence="1">
    <location>
        <begin position="169"/>
        <end position="194"/>
    </location>
</feature>
<feature type="transmembrane region" description="Helical" evidence="1">
    <location>
        <begin position="29"/>
        <end position="47"/>
    </location>
</feature>
<accession>B8CW09</accession>
<dbReference type="Pfam" id="PF03956">
    <property type="entry name" value="Lys_export"/>
    <property type="match status" value="2"/>
</dbReference>
<dbReference type="EMBL" id="CP001098">
    <property type="protein sequence ID" value="ACL69478.1"/>
    <property type="molecule type" value="Genomic_DNA"/>
</dbReference>
<feature type="transmembrane region" description="Helical" evidence="1">
    <location>
        <begin position="201"/>
        <end position="222"/>
    </location>
</feature>
<keyword evidence="1" id="KW-1133">Transmembrane helix</keyword>
<dbReference type="eggNOG" id="COG2431">
    <property type="taxonomic scope" value="Bacteria"/>
</dbReference>
<dbReference type="PANTHER" id="PTHR35804">
    <property type="entry name" value="LYSINE EXPORTER LYSO"/>
    <property type="match status" value="1"/>
</dbReference>
<protein>
    <submittedName>
        <fullName evidence="2">Predicted membrane protein</fullName>
    </submittedName>
</protein>
<dbReference type="AlphaFoldDB" id="B8CW09"/>
<dbReference type="GO" id="GO:0005886">
    <property type="term" value="C:plasma membrane"/>
    <property type="evidence" value="ECO:0007669"/>
    <property type="project" value="TreeGrafter"/>
</dbReference>
<feature type="transmembrane region" description="Helical" evidence="1">
    <location>
        <begin position="59"/>
        <end position="85"/>
    </location>
</feature>
<dbReference type="HOGENOM" id="CLU_045681_0_0_9"/>
<dbReference type="PANTHER" id="PTHR35804:SF1">
    <property type="entry name" value="LYSINE EXPORTER LYSO"/>
    <property type="match status" value="1"/>
</dbReference>
<sequence>MGVISIIVFFMTGFILSYSGIFKEWVYNVIGKLSNISLFLLLLAMGTKMGANEDIISKLGVIGIKALILAMSGIIGSVIMVRFGAYKLSNNLEPVNDNNDSSEQAGYIFSLVILLTVVTGMLLGYLLIPTDYLVTMEKLTGFALKLLLFCIGFEIGNNKNVIRELKYHGWQLCIIPILVAIGSISGTVVAGFILNMPSHEAAGVGAGFGWYSLSGVLITKIHSIELGSLAFITNIFRELLSIILLPFVVRLCGRMSSLAPGGATTMDVTLPFIKKTAGEIFVIPAFVNGLILSLLVPLLVPLFL</sequence>
<evidence type="ECO:0000313" key="2">
    <source>
        <dbReference type="EMBL" id="ACL69478.1"/>
    </source>
</evidence>
<proteinExistence type="predicted"/>
<name>B8CW09_HALOH</name>
<evidence type="ECO:0000256" key="1">
    <source>
        <dbReference type="SAM" id="Phobius"/>
    </source>
</evidence>
<dbReference type="OrthoDB" id="371078at2"/>
<dbReference type="KEGG" id="hor:Hore_07210"/>
<reference evidence="2 3" key="1">
    <citation type="journal article" date="2009" name="PLoS ONE">
        <title>Genome analysis of the anaerobic thermohalophilic bacterium Halothermothrix orenii.</title>
        <authorList>
            <person name="Mavromatis K."/>
            <person name="Ivanova N."/>
            <person name="Anderson I."/>
            <person name="Lykidis A."/>
            <person name="Hooper S.D."/>
            <person name="Sun H."/>
            <person name="Kunin V."/>
            <person name="Lapidus A."/>
            <person name="Hugenholtz P."/>
            <person name="Patel B."/>
            <person name="Kyrpides N.C."/>
        </authorList>
    </citation>
    <scope>NUCLEOTIDE SEQUENCE [LARGE SCALE GENOMIC DNA]</scope>
    <source>
        <strain evidence="3">H 168 / OCM 544 / DSM 9562</strain>
    </source>
</reference>
<keyword evidence="3" id="KW-1185">Reference proteome</keyword>
<dbReference type="GO" id="GO:0015661">
    <property type="term" value="F:L-lysine efflux transmembrane transporter activity"/>
    <property type="evidence" value="ECO:0007669"/>
    <property type="project" value="InterPro"/>
</dbReference>
<organism evidence="2 3">
    <name type="scientific">Halothermothrix orenii (strain H 168 / OCM 544 / DSM 9562)</name>
    <dbReference type="NCBI Taxonomy" id="373903"/>
    <lineage>
        <taxon>Bacteria</taxon>
        <taxon>Bacillati</taxon>
        <taxon>Bacillota</taxon>
        <taxon>Clostridia</taxon>
        <taxon>Halanaerobiales</taxon>
        <taxon>Halothermotrichaceae</taxon>
        <taxon>Halothermothrix</taxon>
    </lineage>
</organism>
<feature type="transmembrane region" description="Helical" evidence="1">
    <location>
        <begin position="280"/>
        <end position="303"/>
    </location>
</feature>
<dbReference type="STRING" id="373903.Hore_07210"/>
<keyword evidence="1" id="KW-0812">Transmembrane</keyword>